<dbReference type="AlphaFoldDB" id="A0A918PRV8"/>
<protein>
    <submittedName>
        <fullName evidence="2">Uncharacterized protein</fullName>
    </submittedName>
</protein>
<comment type="caution">
    <text evidence="2">The sequence shown here is derived from an EMBL/GenBank/DDBJ whole genome shotgun (WGS) entry which is preliminary data.</text>
</comment>
<dbReference type="EMBL" id="BMVW01000009">
    <property type="protein sequence ID" value="GGZ19794.1"/>
    <property type="molecule type" value="Genomic_DNA"/>
</dbReference>
<proteinExistence type="predicted"/>
<feature type="region of interest" description="Disordered" evidence="1">
    <location>
        <begin position="1"/>
        <end position="26"/>
    </location>
</feature>
<reference evidence="2" key="1">
    <citation type="journal article" date="2014" name="Int. J. Syst. Evol. Microbiol.">
        <title>Complete genome sequence of Corynebacterium casei LMG S-19264T (=DSM 44701T), isolated from a smear-ripened cheese.</title>
        <authorList>
            <consortium name="US DOE Joint Genome Institute (JGI-PGF)"/>
            <person name="Walter F."/>
            <person name="Albersmeier A."/>
            <person name="Kalinowski J."/>
            <person name="Ruckert C."/>
        </authorList>
    </citation>
    <scope>NUCLEOTIDE SEQUENCE</scope>
    <source>
        <strain evidence="2">JCM 4815</strain>
    </source>
</reference>
<name>A0A918PRV8_9ACTN</name>
<reference evidence="2" key="2">
    <citation type="submission" date="2020-09" db="EMBL/GenBank/DDBJ databases">
        <authorList>
            <person name="Sun Q."/>
            <person name="Ohkuma M."/>
        </authorList>
    </citation>
    <scope>NUCLEOTIDE SEQUENCE</scope>
    <source>
        <strain evidence="2">JCM 4815</strain>
    </source>
</reference>
<sequence length="115" mass="11493">MTIKSAGSSPGDGTRMPGLRRTGSFRVTPFMASSTSDATVARARAVRPGGGSGRGLPLEQGQQCGARQGAGRVPTLVSLQTCGRAAPEPEPDDTSSAPVRPLGGRSDVGGAADEG</sequence>
<feature type="region of interest" description="Disordered" evidence="1">
    <location>
        <begin position="45"/>
        <end position="115"/>
    </location>
</feature>
<accession>A0A918PRV8</accession>
<dbReference type="Proteomes" id="UP000622166">
    <property type="component" value="Unassembled WGS sequence"/>
</dbReference>
<gene>
    <name evidence="2" type="ORF">GCM10010365_45080</name>
</gene>
<evidence type="ECO:0000313" key="3">
    <source>
        <dbReference type="Proteomes" id="UP000622166"/>
    </source>
</evidence>
<evidence type="ECO:0000256" key="1">
    <source>
        <dbReference type="SAM" id="MobiDB-lite"/>
    </source>
</evidence>
<keyword evidence="3" id="KW-1185">Reference proteome</keyword>
<organism evidence="2 3">
    <name type="scientific">Streptomyces poonensis</name>
    <dbReference type="NCBI Taxonomy" id="68255"/>
    <lineage>
        <taxon>Bacteria</taxon>
        <taxon>Bacillati</taxon>
        <taxon>Actinomycetota</taxon>
        <taxon>Actinomycetes</taxon>
        <taxon>Kitasatosporales</taxon>
        <taxon>Streptomycetaceae</taxon>
        <taxon>Streptomyces</taxon>
    </lineage>
</organism>
<feature type="compositionally biased region" description="Low complexity" evidence="1">
    <location>
        <begin position="60"/>
        <end position="72"/>
    </location>
</feature>
<evidence type="ECO:0000313" key="2">
    <source>
        <dbReference type="EMBL" id="GGZ19794.1"/>
    </source>
</evidence>